<dbReference type="PROSITE" id="PS50893">
    <property type="entry name" value="ABC_TRANSPORTER_2"/>
    <property type="match status" value="1"/>
</dbReference>
<dbReference type="RefSeq" id="WP_110839554.1">
    <property type="nucleotide sequence ID" value="NZ_QJVJ01000003.1"/>
</dbReference>
<dbReference type="AlphaFoldDB" id="A0A2V5KCR2"/>
<dbReference type="Pfam" id="PF00005">
    <property type="entry name" value="ABC_tran"/>
    <property type="match status" value="1"/>
</dbReference>
<gene>
    <name evidence="5" type="ORF">DLM86_08520</name>
</gene>
<feature type="domain" description="ABC transporter" evidence="4">
    <location>
        <begin position="7"/>
        <end position="232"/>
    </location>
</feature>
<dbReference type="OrthoDB" id="2960217at2"/>
<evidence type="ECO:0000259" key="4">
    <source>
        <dbReference type="PROSITE" id="PS50893"/>
    </source>
</evidence>
<dbReference type="GO" id="GO:0016887">
    <property type="term" value="F:ATP hydrolysis activity"/>
    <property type="evidence" value="ECO:0007669"/>
    <property type="project" value="InterPro"/>
</dbReference>
<accession>A0A2V5KCR2</accession>
<evidence type="ECO:0000256" key="2">
    <source>
        <dbReference type="ARBA" id="ARBA00022741"/>
    </source>
</evidence>
<dbReference type="InterPro" id="IPR027417">
    <property type="entry name" value="P-loop_NTPase"/>
</dbReference>
<organism evidence="5 6">
    <name type="scientific">Paenibacillus flagellatus</name>
    <dbReference type="NCBI Taxonomy" id="2211139"/>
    <lineage>
        <taxon>Bacteria</taxon>
        <taxon>Bacillati</taxon>
        <taxon>Bacillota</taxon>
        <taxon>Bacilli</taxon>
        <taxon>Bacillales</taxon>
        <taxon>Paenibacillaceae</taxon>
        <taxon>Paenibacillus</taxon>
    </lineage>
</organism>
<dbReference type="InterPro" id="IPR003439">
    <property type="entry name" value="ABC_transporter-like_ATP-bd"/>
</dbReference>
<dbReference type="PANTHER" id="PTHR42939">
    <property type="entry name" value="ABC TRANSPORTER ATP-BINDING PROTEIN ALBC-RELATED"/>
    <property type="match status" value="1"/>
</dbReference>
<evidence type="ECO:0000256" key="1">
    <source>
        <dbReference type="ARBA" id="ARBA00022448"/>
    </source>
</evidence>
<protein>
    <submittedName>
        <fullName evidence="5">ABC transporter</fullName>
    </submittedName>
</protein>
<keyword evidence="1" id="KW-0813">Transport</keyword>
<name>A0A2V5KCR2_9BACL</name>
<keyword evidence="2" id="KW-0547">Nucleotide-binding</keyword>
<keyword evidence="6" id="KW-1185">Reference proteome</keyword>
<comment type="caution">
    <text evidence="5">The sequence shown here is derived from an EMBL/GenBank/DDBJ whole genome shotgun (WGS) entry which is preliminary data.</text>
</comment>
<dbReference type="Proteomes" id="UP000247476">
    <property type="component" value="Unassembled WGS sequence"/>
</dbReference>
<dbReference type="SUPFAM" id="SSF52540">
    <property type="entry name" value="P-loop containing nucleoside triphosphate hydrolases"/>
    <property type="match status" value="1"/>
</dbReference>
<dbReference type="Gene3D" id="3.40.50.300">
    <property type="entry name" value="P-loop containing nucleotide triphosphate hydrolases"/>
    <property type="match status" value="1"/>
</dbReference>
<keyword evidence="3" id="KW-0067">ATP-binding</keyword>
<sequence>MTSKAPLRLERFVKRTGDFTLGPIDLALEPGLVYVLVGANGSGKSTLLKCVMNLMKPTSGSVRLFGLSYDEGESPVKRQAAYVPEPLEGCESFTLEEMGELIGGWYDGWDRRDFLGRAGAFRVATNKKYGKLSQGDRKKAALTLALGTRAPLLLLDEPTNGLDITSRNRLKQMLAAEAETIERTVLMTTHSVEDIRQFADCILLLKDGRLEGPYEKDELFRSWKRLWLSGDSIPAVSDIPGAVEYDDAPYPQLVTRDAAATTAYLASAGVAVTGEQPLAADELLEKLLNGVPG</sequence>
<dbReference type="CDD" id="cd03230">
    <property type="entry name" value="ABC_DR_subfamily_A"/>
    <property type="match status" value="1"/>
</dbReference>
<reference evidence="5 6" key="1">
    <citation type="submission" date="2018-05" db="EMBL/GenBank/DDBJ databases">
        <title>Paenibacillus flagellatus sp. nov., isolated from selenium mineral soil.</title>
        <authorList>
            <person name="Dai X."/>
        </authorList>
    </citation>
    <scope>NUCLEOTIDE SEQUENCE [LARGE SCALE GENOMIC DNA]</scope>
    <source>
        <strain evidence="5 6">DXL2</strain>
    </source>
</reference>
<evidence type="ECO:0000313" key="5">
    <source>
        <dbReference type="EMBL" id="PYI55753.1"/>
    </source>
</evidence>
<dbReference type="InterPro" id="IPR003593">
    <property type="entry name" value="AAA+_ATPase"/>
</dbReference>
<dbReference type="InterPro" id="IPR051782">
    <property type="entry name" value="ABC_Transporter_VariousFunc"/>
</dbReference>
<proteinExistence type="predicted"/>
<evidence type="ECO:0000313" key="6">
    <source>
        <dbReference type="Proteomes" id="UP000247476"/>
    </source>
</evidence>
<dbReference type="EMBL" id="QJVJ01000003">
    <property type="protein sequence ID" value="PYI55753.1"/>
    <property type="molecule type" value="Genomic_DNA"/>
</dbReference>
<evidence type="ECO:0000256" key="3">
    <source>
        <dbReference type="ARBA" id="ARBA00022840"/>
    </source>
</evidence>
<dbReference type="GO" id="GO:0005524">
    <property type="term" value="F:ATP binding"/>
    <property type="evidence" value="ECO:0007669"/>
    <property type="project" value="UniProtKB-KW"/>
</dbReference>
<dbReference type="SMART" id="SM00382">
    <property type="entry name" value="AAA"/>
    <property type="match status" value="1"/>
</dbReference>
<dbReference type="PANTHER" id="PTHR42939:SF1">
    <property type="entry name" value="ABC TRANSPORTER ATP-BINDING PROTEIN ALBC-RELATED"/>
    <property type="match status" value="1"/>
</dbReference>